<name>A0A9X4C7D4_9PSED</name>
<gene>
    <name evidence="1" type="ORF">M5G27_27680</name>
</gene>
<dbReference type="EMBL" id="JAMDHA010000040">
    <property type="protein sequence ID" value="MDD1011255.1"/>
    <property type="molecule type" value="Genomic_DNA"/>
</dbReference>
<keyword evidence="2" id="KW-1185">Reference proteome</keyword>
<dbReference type="AlphaFoldDB" id="A0A9X4C7D4"/>
<evidence type="ECO:0000313" key="2">
    <source>
        <dbReference type="Proteomes" id="UP001148185"/>
    </source>
</evidence>
<evidence type="ECO:0008006" key="3">
    <source>
        <dbReference type="Google" id="ProtNLM"/>
    </source>
</evidence>
<evidence type="ECO:0000313" key="1">
    <source>
        <dbReference type="EMBL" id="MDD1011255.1"/>
    </source>
</evidence>
<organism evidence="1 2">
    <name type="scientific">Pseudomonas shahriarae</name>
    <dbReference type="NCBI Taxonomy" id="2745512"/>
    <lineage>
        <taxon>Bacteria</taxon>
        <taxon>Pseudomonadati</taxon>
        <taxon>Pseudomonadota</taxon>
        <taxon>Gammaproteobacteria</taxon>
        <taxon>Pseudomonadales</taxon>
        <taxon>Pseudomonadaceae</taxon>
        <taxon>Pseudomonas</taxon>
    </lineage>
</organism>
<protein>
    <recommendedName>
        <fullName evidence="3">NERD domain-containing protein</fullName>
    </recommendedName>
</protein>
<sequence length="567" mass="64902">MHLCVEFRAENEVTAEEVAIGCVDGLELAISNCIRSLHKKTPIARAMDPLELIVFIEHEANLSQTYCAYQDYWHSILYRDFAIHGLSEKKTIEIIQPLSDKEVAYLISHTRRMRLHATSFISDKLHRVINDFDDCGILSVVGSGKDRRFKVEVVGSKPDAVRYKNADFLFKMAKIIDEFSDDLIDAQHNKSGFTIKECMVVFRNLMFLADSFIERFPSNTEFFNINRLLEFCPTFKKTDLVFSLVEVTGFTHLKIIKIVEFLTFSIEKDSDLWASPLIPIEGNKLSLLTGVASAPMLERVVERWLVKLKVDLKLKGEPFERKVLWYIEVGMDQCLYKEALSCPTSATITLEDKREQIDLIFRLGHIVVIGEIKSVIATDSSVSFAHLSEILEGAAKQARRKADFFSSDIKACFARLGWTYQESQNYEIVPIIFNSNRVFAGFSFDSVPVLDEKIIQAYFTKGSFPLLSVGHQDVKHIATLEVYSCEREFVDNFLQYIKSPPQTLGDKFSYEYKSVNVLHFGGVERVCFKRLVTKNYSARDMLSKSYPFPVRTIENIEDYLSELAIII</sequence>
<dbReference type="Proteomes" id="UP001148185">
    <property type="component" value="Unassembled WGS sequence"/>
</dbReference>
<proteinExistence type="predicted"/>
<dbReference type="RefSeq" id="WP_273878263.1">
    <property type="nucleotide sequence ID" value="NZ_JAMDHA010000040.1"/>
</dbReference>
<reference evidence="1 2" key="1">
    <citation type="submission" date="2022-05" db="EMBL/GenBank/DDBJ databases">
        <title>Novel Pseudomonas spp. Isolated from a Rainbow Trout Aquaculture Facility.</title>
        <authorList>
            <person name="Testerman T."/>
            <person name="Graf J."/>
        </authorList>
    </citation>
    <scope>NUCLEOTIDE SEQUENCE [LARGE SCALE GENOMIC DNA]</scope>
    <source>
        <strain evidence="1 2">ID1042</strain>
    </source>
</reference>
<accession>A0A9X4C7D4</accession>
<comment type="caution">
    <text evidence="1">The sequence shown here is derived from an EMBL/GenBank/DDBJ whole genome shotgun (WGS) entry which is preliminary data.</text>
</comment>